<name>A0ABS1NM40_9ACTN</name>
<organism evidence="5 6">
    <name type="scientific">Streptomyces coffeae</name>
    <dbReference type="NCBI Taxonomy" id="621382"/>
    <lineage>
        <taxon>Bacteria</taxon>
        <taxon>Bacillati</taxon>
        <taxon>Actinomycetota</taxon>
        <taxon>Actinomycetes</taxon>
        <taxon>Kitasatosporales</taxon>
        <taxon>Streptomycetaceae</taxon>
        <taxon>Streptomyces</taxon>
    </lineage>
</organism>
<feature type="signal peptide" evidence="4">
    <location>
        <begin position="1"/>
        <end position="21"/>
    </location>
</feature>
<dbReference type="RefSeq" id="WP_201879933.1">
    <property type="nucleotide sequence ID" value="NZ_JAERRF010000023.1"/>
</dbReference>
<evidence type="ECO:0000256" key="3">
    <source>
        <dbReference type="SAM" id="MobiDB-lite"/>
    </source>
</evidence>
<dbReference type="Proteomes" id="UP000634229">
    <property type="component" value="Unassembled WGS sequence"/>
</dbReference>
<evidence type="ECO:0000313" key="6">
    <source>
        <dbReference type="Proteomes" id="UP000634229"/>
    </source>
</evidence>
<dbReference type="InterPro" id="IPR038482">
    <property type="entry name" value="Tp34-type_sf"/>
</dbReference>
<keyword evidence="6" id="KW-1185">Reference proteome</keyword>
<dbReference type="Gene3D" id="2.60.40.2480">
    <property type="entry name" value="Periplasmic metal-binding protein Tp34-type"/>
    <property type="match status" value="1"/>
</dbReference>
<sequence length="206" mass="22176">MPKSPLRPLALTALLALAVTACGSSDSGNTDSADKTAGKTQAKDAVPAGVAQQYTVLKAEIDARGGETKAGEYRIGYIVEAAEPWFQGEHGAHGKLVNREPTKNETHHIEIIPMEAKTGRIVPDIPIKLEVIDAKGKVVQAQDLNFYHAQFFHYANNFSIPTAGKYTLRATLQPPTFLRHGASGEKPALSEKVTATFSNVELKPES</sequence>
<feature type="region of interest" description="Disordered" evidence="3">
    <location>
        <begin position="23"/>
        <end position="44"/>
    </location>
</feature>
<proteinExistence type="inferred from homology"/>
<evidence type="ECO:0000313" key="5">
    <source>
        <dbReference type="EMBL" id="MBL1100915.1"/>
    </source>
</evidence>
<comment type="similarity">
    <text evidence="1">Belongs to the UPF0423 family.</text>
</comment>
<evidence type="ECO:0000256" key="1">
    <source>
        <dbReference type="ARBA" id="ARBA00010013"/>
    </source>
</evidence>
<dbReference type="Pfam" id="PF10634">
    <property type="entry name" value="Iron_transport"/>
    <property type="match status" value="1"/>
</dbReference>
<dbReference type="EMBL" id="JAERRF010000023">
    <property type="protein sequence ID" value="MBL1100915.1"/>
    <property type="molecule type" value="Genomic_DNA"/>
</dbReference>
<protein>
    <submittedName>
        <fullName evidence="5">Iron transporter</fullName>
    </submittedName>
</protein>
<dbReference type="PROSITE" id="PS51257">
    <property type="entry name" value="PROKAR_LIPOPROTEIN"/>
    <property type="match status" value="1"/>
</dbReference>
<accession>A0ABS1NM40</accession>
<gene>
    <name evidence="5" type="ORF">JK363_30460</name>
</gene>
<feature type="chain" id="PRO_5046306011" evidence="4">
    <location>
        <begin position="22"/>
        <end position="206"/>
    </location>
</feature>
<evidence type="ECO:0000256" key="4">
    <source>
        <dbReference type="SAM" id="SignalP"/>
    </source>
</evidence>
<dbReference type="InterPro" id="IPR018470">
    <property type="entry name" value="Metal-bd_Tp34-typ"/>
</dbReference>
<evidence type="ECO:0000256" key="2">
    <source>
        <dbReference type="ARBA" id="ARBA00022729"/>
    </source>
</evidence>
<reference evidence="5 6" key="1">
    <citation type="submission" date="2021-01" db="EMBL/GenBank/DDBJ databases">
        <title>WGS of actinomycetes isolated from Thailand.</title>
        <authorList>
            <person name="Thawai C."/>
        </authorList>
    </citation>
    <scope>NUCLEOTIDE SEQUENCE [LARGE SCALE GENOMIC DNA]</scope>
    <source>
        <strain evidence="5 6">CA1R205</strain>
    </source>
</reference>
<keyword evidence="2 4" id="KW-0732">Signal</keyword>
<comment type="caution">
    <text evidence="5">The sequence shown here is derived from an EMBL/GenBank/DDBJ whole genome shotgun (WGS) entry which is preliminary data.</text>
</comment>